<feature type="region of interest" description="Disordered" evidence="10">
    <location>
        <begin position="160"/>
        <end position="191"/>
    </location>
</feature>
<keyword evidence="11" id="KW-1133">Transmembrane helix</keyword>
<dbReference type="PANTHER" id="PTHR24037">
    <property type="entry name" value="HEART DEVELOPMENT PROTEIN WITH EGF-LIKE DOMAINS 1"/>
    <property type="match status" value="1"/>
</dbReference>
<evidence type="ECO:0000256" key="11">
    <source>
        <dbReference type="SAM" id="Phobius"/>
    </source>
</evidence>
<evidence type="ECO:0000256" key="2">
    <source>
        <dbReference type="ARBA" id="ARBA00022475"/>
    </source>
</evidence>
<comment type="caution">
    <text evidence="9">Lacks conserved residue(s) required for the propagation of feature annotation.</text>
</comment>
<feature type="domain" description="EGF-like" evidence="12">
    <location>
        <begin position="1867"/>
        <end position="1909"/>
    </location>
</feature>
<evidence type="ECO:0000313" key="13">
    <source>
        <dbReference type="Proteomes" id="UP000694941"/>
    </source>
</evidence>
<dbReference type="Gene3D" id="2.10.25.10">
    <property type="entry name" value="Laminin"/>
    <property type="match status" value="2"/>
</dbReference>
<evidence type="ECO:0000259" key="12">
    <source>
        <dbReference type="PROSITE" id="PS50026"/>
    </source>
</evidence>
<dbReference type="PANTHER" id="PTHR24037:SF11">
    <property type="entry name" value="MUCIN-2-LIKE"/>
    <property type="match status" value="1"/>
</dbReference>
<feature type="disulfide bond" evidence="9">
    <location>
        <begin position="1944"/>
        <end position="1953"/>
    </location>
</feature>
<evidence type="ECO:0000256" key="10">
    <source>
        <dbReference type="SAM" id="MobiDB-lite"/>
    </source>
</evidence>
<accession>A0ABM1BA33</accession>
<evidence type="ECO:0000256" key="8">
    <source>
        <dbReference type="ARBA" id="ARBA00023180"/>
    </source>
</evidence>
<proteinExistence type="predicted"/>
<feature type="transmembrane region" description="Helical" evidence="11">
    <location>
        <begin position="1959"/>
        <end position="1983"/>
    </location>
</feature>
<feature type="compositionally biased region" description="Low complexity" evidence="10">
    <location>
        <begin position="166"/>
        <end position="191"/>
    </location>
</feature>
<feature type="domain" description="EGF-like" evidence="12">
    <location>
        <begin position="1918"/>
        <end position="1954"/>
    </location>
</feature>
<evidence type="ECO:0000313" key="14">
    <source>
        <dbReference type="RefSeq" id="XP_013777871.1"/>
    </source>
</evidence>
<gene>
    <name evidence="14" type="primary">LOC106462492</name>
</gene>
<evidence type="ECO:0000256" key="9">
    <source>
        <dbReference type="PROSITE-ProRule" id="PRU00076"/>
    </source>
</evidence>
<dbReference type="CDD" id="cd00054">
    <property type="entry name" value="EGF_CA"/>
    <property type="match status" value="2"/>
</dbReference>
<name>A0ABM1BA33_LIMPO</name>
<keyword evidence="3 9" id="KW-0245">EGF-like domain</keyword>
<keyword evidence="8" id="KW-0325">Glycoprotein</keyword>
<dbReference type="Proteomes" id="UP000694941">
    <property type="component" value="Unplaced"/>
</dbReference>
<keyword evidence="6 11" id="KW-0472">Membrane</keyword>
<evidence type="ECO:0000256" key="5">
    <source>
        <dbReference type="ARBA" id="ARBA00022737"/>
    </source>
</evidence>
<evidence type="ECO:0000256" key="7">
    <source>
        <dbReference type="ARBA" id="ARBA00023157"/>
    </source>
</evidence>
<keyword evidence="7 9" id="KW-1015">Disulfide bond</keyword>
<keyword evidence="4" id="KW-0732">Signal</keyword>
<sequence length="1984" mass="216078">MASATTGIAIDTTGFSTRAETASTMKAVAADTKDFLRNAETASTMKGFATDTTGFSSAETASTTTGGVVDTTGFSKSDKTFLTITDFLRSAETTSTTKVETPSTNTGFSTSAETVSTTKGITTDTTSLSTSAETASAMKFVAADTKGFLRSAETASTTKGIDTDTTKTASTTTGISTDTPGLSTSAETASTTTGIAVDTTDSPISSETSSTKAASATKGIAFETTPTDIRGKCPHGFCEDVALSTSFIVRDRIIQTADIEPESRSILKDLPRRTESPFITEDTLTEAAGILRSSDKSVSTTEEIRTNTTSAFWITETLPSSSEILSETTESSGTVASNSTTSEMLLESSSFSQITFTVPTLKEKFSGAMKIPMKIPGPTATKVFPVTKSSEISEITASPEATFKITRLPRMTSTTSTTMEDQETQDVSETLPTTRKSTFETMGFFEATEITDTPTGETFLETEITSTAEALTARKMFPEAKSSSEVPKSTTKTEVLPETKRLSEMTKTTSTAKEASSQTSTVREAFLEPIIFSDTLKTPTTARKLFHETSFTGVTETSSIISDVFPETPSFSKSTEIANTLSLAISPEITVKYLPGSSGISEVTFTKGELVKDKSYSDMLEVISRREIHPEPTFSSRITEKTTTNPEISRFFGMHEISTPSETSIQFPRTTEVVETLTTADIFSGSTSFSGIADTILSSEIAFPEATSISGITKTTKKTSFSGKPQTPYTTEVVGKSSSTLSGITETISPTKELFAEATRFSDLTETSSTTEIPSKFINFLIADPIIKLTNFSKSPKSSIDIEKIDIEHEGSSAISDVPKSTTEISTKEYIGDKTVEKVATPFPSTPLATEVEVKTSSSFSSPITSGELLVDIRTLSSFDRSVIDEGLEKSLAIPPMSNFSMASREEISLFTSSSVSDKIPEKIKNASLLARIIFTPNPESPKVTSTKPSHEKFDPKSEEIQTIFSSSPLSSDFVDTIPPVELKIVTTDTKTSFSTSTPKSSINISCSTLSTCASELQNLLMRTVGNMKNNYIIVVVLNNSAIYGNVIAGGVNTISQYIPSNSNLKEVLILNNIKNITAVDAQAKKKNNKESFSETKKQRKSGFYEKNVDSGVETNVIKSTSDNKTIIVKKGTSENKFKVDGKYIQGVTHKPKNISLFPRVMIIDYDSKSTSFIEGDRKIGFVEEDVSSTTISSIDHIEFAPKSVSGIEESIKLVTTENNRSYTNSFLSTPYIDHNKTELGDSVELAKKITKENAESENNLNVWNKIKDFFGDSLIIDIKPKYKQNNHINTTSTMHLDVDSTTISSGSFIPGIAKSFTPDRTFEVGSDFLSERDLGDKLSAASSSEPSISLLRKSDTTQNDSLWIGSGFESSGDLWVGSGAESSDELWTGSELSEFSVGIGREPIDTFWTRNEITKIPYSPPSPYKSWSEKTFDIGNLNTTEFKDLINGTKIFQVTDLLRMETYGKDKPEDTIVMNLHSTTHSVSETEPPQKFSSPDRTFVANYSTLDLNTKVVPLLGFDVPIFRRDEDSVNVTGESLLSDDFTLETSREGMDNLTLSSISSETTWTISESKKHIFTPNATKMTTGSNEWAVTSKPIIKTKIKQNISRDPASLKMMHETTTYGKENLKFGKMMIKETTKSTSERMLSTADQRKPLTPSFKGNLTLKYYTGVRKTNVTHVPITRMADKRTLGVSRSSSTETPKSSLQRFCTSIQHCNASQKERCVSKGTHSVCECGSAFARNPETSVCQEKIPVMASLKFPNEEFITGLDNPTSVVHQRKKRDAEQTMWSVVQLSDSLQKLVAHVIIDGFSAGSVVLNIQMILAGLHEDMSPEELEKFVGQELEDVLSNKIHLLQGALLNLENAILLRINPCQYEELNYCSKNADCLPDKSKAGGFQCVCREKYTDNSPDDDYPGEVCIAICPKDFCRNNGHCRVGSDDNFYCSCAEWYVGWRCEIPGQAIIGGVAAIAVVLLVVLIVVLVYAVR</sequence>
<dbReference type="RefSeq" id="XP_013777871.1">
    <property type="nucleotide sequence ID" value="XM_013922417.1"/>
</dbReference>
<evidence type="ECO:0000256" key="4">
    <source>
        <dbReference type="ARBA" id="ARBA00022729"/>
    </source>
</evidence>
<dbReference type="PROSITE" id="PS00022">
    <property type="entry name" value="EGF_1"/>
    <property type="match status" value="1"/>
</dbReference>
<evidence type="ECO:0000256" key="1">
    <source>
        <dbReference type="ARBA" id="ARBA00004236"/>
    </source>
</evidence>
<dbReference type="InterPro" id="IPR000742">
    <property type="entry name" value="EGF"/>
</dbReference>
<comment type="subcellular location">
    <subcellularLocation>
        <location evidence="1">Cell membrane</location>
    </subcellularLocation>
</comment>
<dbReference type="PROSITE" id="PS50026">
    <property type="entry name" value="EGF_3"/>
    <property type="match status" value="2"/>
</dbReference>
<evidence type="ECO:0000256" key="6">
    <source>
        <dbReference type="ARBA" id="ARBA00023136"/>
    </source>
</evidence>
<dbReference type="GeneID" id="106462492"/>
<protein>
    <submittedName>
        <fullName evidence="14">Uncharacterized protein LOC106462492</fullName>
    </submittedName>
</protein>
<dbReference type="SUPFAM" id="SSF57196">
    <property type="entry name" value="EGF/Laminin"/>
    <property type="match status" value="1"/>
</dbReference>
<keyword evidence="13" id="KW-1185">Reference proteome</keyword>
<keyword evidence="11" id="KW-0812">Transmembrane</keyword>
<dbReference type="SMART" id="SM00181">
    <property type="entry name" value="EGF"/>
    <property type="match status" value="2"/>
</dbReference>
<feature type="non-terminal residue" evidence="14">
    <location>
        <position position="1984"/>
    </location>
</feature>
<reference evidence="14" key="1">
    <citation type="submission" date="2025-08" db="UniProtKB">
        <authorList>
            <consortium name="RefSeq"/>
        </authorList>
    </citation>
    <scope>IDENTIFICATION</scope>
    <source>
        <tissue evidence="14">Muscle</tissue>
    </source>
</reference>
<keyword evidence="5" id="KW-0677">Repeat</keyword>
<organism evidence="13 14">
    <name type="scientific">Limulus polyphemus</name>
    <name type="common">Atlantic horseshoe crab</name>
    <dbReference type="NCBI Taxonomy" id="6850"/>
    <lineage>
        <taxon>Eukaryota</taxon>
        <taxon>Metazoa</taxon>
        <taxon>Ecdysozoa</taxon>
        <taxon>Arthropoda</taxon>
        <taxon>Chelicerata</taxon>
        <taxon>Merostomata</taxon>
        <taxon>Xiphosura</taxon>
        <taxon>Limulidae</taxon>
        <taxon>Limulus</taxon>
    </lineage>
</organism>
<keyword evidence="2" id="KW-1003">Cell membrane</keyword>
<evidence type="ECO:0000256" key="3">
    <source>
        <dbReference type="ARBA" id="ARBA00022536"/>
    </source>
</evidence>